<proteinExistence type="predicted"/>
<dbReference type="GeneID" id="95974150"/>
<evidence type="ECO:0000313" key="1">
    <source>
        <dbReference type="EMBL" id="KAL1304006.1"/>
    </source>
</evidence>
<dbReference type="Gene3D" id="3.90.280.10">
    <property type="entry name" value="PEBP-like"/>
    <property type="match status" value="1"/>
</dbReference>
<reference evidence="1 2" key="1">
    <citation type="submission" date="2024-07" db="EMBL/GenBank/DDBJ databases">
        <title>Draft sequence of the Neodothiora populina.</title>
        <authorList>
            <person name="Drown D.D."/>
            <person name="Schuette U.S."/>
            <person name="Buechlein A.B."/>
            <person name="Rusch D.R."/>
            <person name="Winton L.W."/>
            <person name="Adams G.A."/>
        </authorList>
    </citation>
    <scope>NUCLEOTIDE SEQUENCE [LARGE SCALE GENOMIC DNA]</scope>
    <source>
        <strain evidence="1 2">CPC 39397</strain>
    </source>
</reference>
<dbReference type="InterPro" id="IPR036610">
    <property type="entry name" value="PEBP-like_sf"/>
</dbReference>
<sequence>MPSIKHLAAWAAATSGPLMAFCQTPAGWEPTANTSIGIEFGSTAVTPAGLLLPQSLVDAGQPRVYSPAIYPSTYVFALIDVRVPRSAVETSDPTSLFPGLGADRTTRLHWWQDNVSQTNGTGDFSASSPPLADYQGPMPTLNDAPHDYILYLFDQPADWVSPAGAEEYYANPADMHRMSFNVTQLVEELGKPIAANYFTVQNENNTV</sequence>
<evidence type="ECO:0000313" key="2">
    <source>
        <dbReference type="Proteomes" id="UP001562354"/>
    </source>
</evidence>
<dbReference type="Proteomes" id="UP001562354">
    <property type="component" value="Unassembled WGS sequence"/>
</dbReference>
<comment type="caution">
    <text evidence="1">The sequence shown here is derived from an EMBL/GenBank/DDBJ whole genome shotgun (WGS) entry which is preliminary data.</text>
</comment>
<dbReference type="InterPro" id="IPR035810">
    <property type="entry name" value="PEBP_euk"/>
</dbReference>
<keyword evidence="2" id="KW-1185">Reference proteome</keyword>
<dbReference type="PANTHER" id="PTHR11362:SF141">
    <property type="entry name" value="PHOSPHATIDYLETHANOLAMINE-BINDING PROTEIN"/>
    <property type="match status" value="1"/>
</dbReference>
<dbReference type="RefSeq" id="XP_069200281.1">
    <property type="nucleotide sequence ID" value="XM_069344244.1"/>
</dbReference>
<evidence type="ECO:0008006" key="3">
    <source>
        <dbReference type="Google" id="ProtNLM"/>
    </source>
</evidence>
<dbReference type="PANTHER" id="PTHR11362">
    <property type="entry name" value="PHOSPHATIDYLETHANOLAMINE-BINDING PROTEIN"/>
    <property type="match status" value="1"/>
</dbReference>
<organism evidence="1 2">
    <name type="scientific">Neodothiora populina</name>
    <dbReference type="NCBI Taxonomy" id="2781224"/>
    <lineage>
        <taxon>Eukaryota</taxon>
        <taxon>Fungi</taxon>
        <taxon>Dikarya</taxon>
        <taxon>Ascomycota</taxon>
        <taxon>Pezizomycotina</taxon>
        <taxon>Dothideomycetes</taxon>
        <taxon>Dothideomycetidae</taxon>
        <taxon>Dothideales</taxon>
        <taxon>Dothioraceae</taxon>
        <taxon>Neodothiora</taxon>
    </lineage>
</organism>
<dbReference type="CDD" id="cd00866">
    <property type="entry name" value="PEBP_euk"/>
    <property type="match status" value="1"/>
</dbReference>
<dbReference type="SUPFAM" id="SSF49777">
    <property type="entry name" value="PEBP-like"/>
    <property type="match status" value="1"/>
</dbReference>
<dbReference type="EMBL" id="JBFMKM010000009">
    <property type="protein sequence ID" value="KAL1304006.1"/>
    <property type="molecule type" value="Genomic_DNA"/>
</dbReference>
<name>A0ABR3PD01_9PEZI</name>
<protein>
    <recommendedName>
        <fullName evidence="3">PEBP-like protein</fullName>
    </recommendedName>
</protein>
<gene>
    <name evidence="1" type="ORF">AAFC00_000447</name>
</gene>
<accession>A0ABR3PD01</accession>